<feature type="compositionally biased region" description="Basic and acidic residues" evidence="1">
    <location>
        <begin position="60"/>
        <end position="95"/>
    </location>
</feature>
<feature type="region of interest" description="Disordered" evidence="1">
    <location>
        <begin position="1"/>
        <end position="43"/>
    </location>
</feature>
<dbReference type="EMBL" id="AVOT02034018">
    <property type="protein sequence ID" value="MBW0528019.1"/>
    <property type="molecule type" value="Genomic_DNA"/>
</dbReference>
<comment type="caution">
    <text evidence="2">The sequence shown here is derived from an EMBL/GenBank/DDBJ whole genome shotgun (WGS) entry which is preliminary data.</text>
</comment>
<dbReference type="Proteomes" id="UP000765509">
    <property type="component" value="Unassembled WGS sequence"/>
</dbReference>
<keyword evidence="3" id="KW-1185">Reference proteome</keyword>
<feature type="region of interest" description="Disordered" evidence="1">
    <location>
        <begin position="57"/>
        <end position="95"/>
    </location>
</feature>
<feature type="compositionally biased region" description="Polar residues" evidence="1">
    <location>
        <begin position="21"/>
        <end position="30"/>
    </location>
</feature>
<gene>
    <name evidence="2" type="ORF">O181_067734</name>
</gene>
<reference evidence="2" key="1">
    <citation type="submission" date="2021-03" db="EMBL/GenBank/DDBJ databases">
        <title>Draft genome sequence of rust myrtle Austropuccinia psidii MF-1, a brazilian biotype.</title>
        <authorList>
            <person name="Quecine M.C."/>
            <person name="Pachon D.M.R."/>
            <person name="Bonatelli M.L."/>
            <person name="Correr F.H."/>
            <person name="Franceschini L.M."/>
            <person name="Leite T.F."/>
            <person name="Margarido G.R.A."/>
            <person name="Almeida C.A."/>
            <person name="Ferrarezi J.A."/>
            <person name="Labate C.A."/>
        </authorList>
    </citation>
    <scope>NUCLEOTIDE SEQUENCE</scope>
    <source>
        <strain evidence="2">MF-1</strain>
    </source>
</reference>
<name>A0A9Q3EVY2_9BASI</name>
<protein>
    <submittedName>
        <fullName evidence="2">Uncharacterized protein</fullName>
    </submittedName>
</protein>
<dbReference type="AlphaFoldDB" id="A0A9Q3EVY2"/>
<evidence type="ECO:0000256" key="1">
    <source>
        <dbReference type="SAM" id="MobiDB-lite"/>
    </source>
</evidence>
<accession>A0A9Q3EVY2</accession>
<sequence length="134" mass="15523">MEDIKTRTKIGRNWYKPPIDNKNSGKQISKPNKPHDKAPLKCHKCGSTSHLAKTYPKKTRINEIEIEKEHDAKEANDVSLHESDSEPSQEEKLTDKVSIENINVSFEVTDVRWVYETVDSITINQKYYDFSCEI</sequence>
<organism evidence="2 3">
    <name type="scientific">Austropuccinia psidii MF-1</name>
    <dbReference type="NCBI Taxonomy" id="1389203"/>
    <lineage>
        <taxon>Eukaryota</taxon>
        <taxon>Fungi</taxon>
        <taxon>Dikarya</taxon>
        <taxon>Basidiomycota</taxon>
        <taxon>Pucciniomycotina</taxon>
        <taxon>Pucciniomycetes</taxon>
        <taxon>Pucciniales</taxon>
        <taxon>Sphaerophragmiaceae</taxon>
        <taxon>Austropuccinia</taxon>
    </lineage>
</organism>
<evidence type="ECO:0000313" key="3">
    <source>
        <dbReference type="Proteomes" id="UP000765509"/>
    </source>
</evidence>
<evidence type="ECO:0000313" key="2">
    <source>
        <dbReference type="EMBL" id="MBW0528019.1"/>
    </source>
</evidence>
<proteinExistence type="predicted"/>